<evidence type="ECO:0000259" key="11">
    <source>
        <dbReference type="PROSITE" id="PS50885"/>
    </source>
</evidence>
<dbReference type="PRINTS" id="PR00344">
    <property type="entry name" value="BCTRLSENSOR"/>
</dbReference>
<dbReference type="InterPro" id="IPR036097">
    <property type="entry name" value="HisK_dim/P_sf"/>
</dbReference>
<dbReference type="GO" id="GO:0005524">
    <property type="term" value="F:ATP binding"/>
    <property type="evidence" value="ECO:0007669"/>
    <property type="project" value="UniProtKB-KW"/>
</dbReference>
<evidence type="ECO:0000259" key="10">
    <source>
        <dbReference type="PROSITE" id="PS50109"/>
    </source>
</evidence>
<dbReference type="RefSeq" id="WP_268266081.1">
    <property type="nucleotide sequence ID" value="NZ_JALQCW010000056.1"/>
</dbReference>
<dbReference type="InterPro" id="IPR003594">
    <property type="entry name" value="HATPase_dom"/>
</dbReference>
<keyword evidence="6" id="KW-0547">Nucleotide-binding</keyword>
<dbReference type="EC" id="2.7.13.3" evidence="3"/>
<dbReference type="InterPro" id="IPR005467">
    <property type="entry name" value="His_kinase_dom"/>
</dbReference>
<proteinExistence type="predicted"/>
<evidence type="ECO:0000256" key="5">
    <source>
        <dbReference type="ARBA" id="ARBA00022679"/>
    </source>
</evidence>
<dbReference type="SUPFAM" id="SSF55874">
    <property type="entry name" value="ATPase domain of HSP90 chaperone/DNA topoisomerase II/histidine kinase"/>
    <property type="match status" value="1"/>
</dbReference>
<dbReference type="AlphaFoldDB" id="A0A9X2C815"/>
<evidence type="ECO:0000256" key="6">
    <source>
        <dbReference type="ARBA" id="ARBA00022741"/>
    </source>
</evidence>
<dbReference type="PROSITE" id="PS50109">
    <property type="entry name" value="HIS_KIN"/>
    <property type="match status" value="1"/>
</dbReference>
<dbReference type="CDD" id="cd00082">
    <property type="entry name" value="HisKA"/>
    <property type="match status" value="1"/>
</dbReference>
<evidence type="ECO:0000256" key="1">
    <source>
        <dbReference type="ARBA" id="ARBA00000085"/>
    </source>
</evidence>
<evidence type="ECO:0000313" key="13">
    <source>
        <dbReference type="Proteomes" id="UP001155059"/>
    </source>
</evidence>
<dbReference type="Proteomes" id="UP001155059">
    <property type="component" value="Unassembled WGS sequence"/>
</dbReference>
<comment type="catalytic activity">
    <reaction evidence="1">
        <text>ATP + protein L-histidine = ADP + protein N-phospho-L-histidine.</text>
        <dbReference type="EC" id="2.7.13.3"/>
    </reaction>
</comment>
<dbReference type="Gene3D" id="6.10.340.10">
    <property type="match status" value="1"/>
</dbReference>
<dbReference type="InterPro" id="IPR004358">
    <property type="entry name" value="Sig_transdc_His_kin-like_C"/>
</dbReference>
<dbReference type="PANTHER" id="PTHR43065">
    <property type="entry name" value="SENSOR HISTIDINE KINASE"/>
    <property type="match status" value="1"/>
</dbReference>
<keyword evidence="7" id="KW-0418">Kinase</keyword>
<sequence>MTRKDRRATRPFAISRWSLQRKLVLAFWLVSVIPTMIAAELAAATLSEIFDSNVRIWLQESTKIVEDEISEIIHDNSRVAQLFLRYARPPGDRNSARHDKLTADIADALGIDVVALIRKSDHKVVFSTAPDNIVGQISTDSHALLQTLQVAGVPTGAVVSTFETTLEGVDYQLLITTYLDASFLTSVADVHSLDLRLYLAKADNFSEIFATQRFEDHPQQVPEKIEQILRTTHQPMEQFTSRYSGLYRPILNDNGDLVGVIFSGLLRHSSLVGLVNQSNLFILIFLLSSAASLSVGWLVSQRLTRPLRGLSMGVQAVTAGDYRQRVPVSGGDELAELSSTFNHMSERLGELQHLEAQLRRRDRLHALGEVAMGLAHEIRNPLGIIKTATQLLHRRVDLPENDKRHLEYVISEVSRINDLITDFLDFAKPSAPIRATQAARPLVEELLGFCAPELASHNIDAQLDDQAPGATLHADARQLKQACLNLILNAIDAMPEGGRLTLGIAQQGNNTVISVSDTGQGIEADMLERIFTPFVTTKASGTGLGLAKVFSIMESHDGHVECSSEKDAGATFSLYIPANGEEHDEDTDDA</sequence>
<evidence type="ECO:0000256" key="7">
    <source>
        <dbReference type="ARBA" id="ARBA00022777"/>
    </source>
</evidence>
<keyword evidence="9" id="KW-0902">Two-component regulatory system</keyword>
<evidence type="ECO:0000256" key="4">
    <source>
        <dbReference type="ARBA" id="ARBA00022553"/>
    </source>
</evidence>
<comment type="caution">
    <text evidence="12">The sequence shown here is derived from an EMBL/GenBank/DDBJ whole genome shotgun (WGS) entry which is preliminary data.</text>
</comment>
<dbReference type="Pfam" id="PF02518">
    <property type="entry name" value="HATPase_c"/>
    <property type="match status" value="1"/>
</dbReference>
<feature type="domain" description="HAMP" evidence="11">
    <location>
        <begin position="301"/>
        <end position="353"/>
    </location>
</feature>
<dbReference type="InterPro" id="IPR036890">
    <property type="entry name" value="HATPase_C_sf"/>
</dbReference>
<dbReference type="EMBL" id="JALQCW010000056">
    <property type="protein sequence ID" value="MCK9800003.1"/>
    <property type="molecule type" value="Genomic_DNA"/>
</dbReference>
<dbReference type="PANTHER" id="PTHR43065:SF10">
    <property type="entry name" value="PEROXIDE STRESS-ACTIVATED HISTIDINE KINASE MAK3"/>
    <property type="match status" value="1"/>
</dbReference>
<reference evidence="12 13" key="2">
    <citation type="journal article" date="2023" name="Plant Pathol.">
        <title>Dismantling and reorganizing Pseudomonas marginalis sensu#lato.</title>
        <authorList>
            <person name="Sawada H."/>
            <person name="Fujikawa T."/>
            <person name="Satou M."/>
        </authorList>
    </citation>
    <scope>NUCLEOTIDE SEQUENCE [LARGE SCALE GENOMIC DNA]</scope>
    <source>
        <strain evidence="12 13">MAFF 302030</strain>
    </source>
</reference>
<organism evidence="12 13">
    <name type="scientific">Pseudomonas morbosilactucae</name>
    <dbReference type="NCBI Taxonomy" id="2938197"/>
    <lineage>
        <taxon>Bacteria</taxon>
        <taxon>Pseudomonadati</taxon>
        <taxon>Pseudomonadota</taxon>
        <taxon>Gammaproteobacteria</taxon>
        <taxon>Pseudomonadales</taxon>
        <taxon>Pseudomonadaceae</taxon>
        <taxon>Pseudomonas</taxon>
    </lineage>
</organism>
<dbReference type="Pfam" id="PF00512">
    <property type="entry name" value="HisKA"/>
    <property type="match status" value="1"/>
</dbReference>
<comment type="subcellular location">
    <subcellularLocation>
        <location evidence="2">Membrane</location>
    </subcellularLocation>
</comment>
<protein>
    <recommendedName>
        <fullName evidence="3">histidine kinase</fullName>
        <ecNumber evidence="3">2.7.13.3</ecNumber>
    </recommendedName>
</protein>
<dbReference type="SUPFAM" id="SSF158472">
    <property type="entry name" value="HAMP domain-like"/>
    <property type="match status" value="1"/>
</dbReference>
<name>A0A9X2C815_9PSED</name>
<evidence type="ECO:0000313" key="12">
    <source>
        <dbReference type="EMBL" id="MCK9800003.1"/>
    </source>
</evidence>
<feature type="domain" description="Histidine kinase" evidence="10">
    <location>
        <begin position="373"/>
        <end position="580"/>
    </location>
</feature>
<evidence type="ECO:0000256" key="2">
    <source>
        <dbReference type="ARBA" id="ARBA00004370"/>
    </source>
</evidence>
<keyword evidence="5" id="KW-0808">Transferase</keyword>
<dbReference type="Gene3D" id="3.30.565.10">
    <property type="entry name" value="Histidine kinase-like ATPase, C-terminal domain"/>
    <property type="match status" value="1"/>
</dbReference>
<evidence type="ECO:0000256" key="3">
    <source>
        <dbReference type="ARBA" id="ARBA00012438"/>
    </source>
</evidence>
<accession>A0A9X2C815</accession>
<keyword evidence="4" id="KW-0597">Phosphoprotein</keyword>
<dbReference type="Gene3D" id="1.10.287.130">
    <property type="match status" value="1"/>
</dbReference>
<dbReference type="Pfam" id="PF00672">
    <property type="entry name" value="HAMP"/>
    <property type="match status" value="1"/>
</dbReference>
<dbReference type="InterPro" id="IPR003661">
    <property type="entry name" value="HisK_dim/P_dom"/>
</dbReference>
<dbReference type="InterPro" id="IPR003660">
    <property type="entry name" value="HAMP_dom"/>
</dbReference>
<evidence type="ECO:0000256" key="9">
    <source>
        <dbReference type="ARBA" id="ARBA00023012"/>
    </source>
</evidence>
<gene>
    <name evidence="12" type="ORF">M1B34_20415</name>
</gene>
<dbReference type="SMART" id="SM00304">
    <property type="entry name" value="HAMP"/>
    <property type="match status" value="1"/>
</dbReference>
<dbReference type="SMART" id="SM00387">
    <property type="entry name" value="HATPase_c"/>
    <property type="match status" value="1"/>
</dbReference>
<dbReference type="SMART" id="SM00388">
    <property type="entry name" value="HisKA"/>
    <property type="match status" value="1"/>
</dbReference>
<dbReference type="SUPFAM" id="SSF47384">
    <property type="entry name" value="Homodimeric domain of signal transducing histidine kinase"/>
    <property type="match status" value="1"/>
</dbReference>
<dbReference type="CDD" id="cd06225">
    <property type="entry name" value="HAMP"/>
    <property type="match status" value="1"/>
</dbReference>
<dbReference type="GO" id="GO:0016020">
    <property type="term" value="C:membrane"/>
    <property type="evidence" value="ECO:0007669"/>
    <property type="project" value="UniProtKB-SubCell"/>
</dbReference>
<dbReference type="GO" id="GO:0000155">
    <property type="term" value="F:phosphorelay sensor kinase activity"/>
    <property type="evidence" value="ECO:0007669"/>
    <property type="project" value="InterPro"/>
</dbReference>
<dbReference type="PROSITE" id="PS50885">
    <property type="entry name" value="HAMP"/>
    <property type="match status" value="1"/>
</dbReference>
<reference evidence="12 13" key="1">
    <citation type="journal article" date="2022" name="Int. J. Syst. Evol. Microbiol.">
        <title>Pseudomonas aegrilactucae sp. nov. and Pseudomonas morbosilactucae sp. nov., pathogens causing bacterial rot of lettuce in Japan.</title>
        <authorList>
            <person name="Sawada H."/>
            <person name="Fujikawa T."/>
            <person name="Satou M."/>
        </authorList>
    </citation>
    <scope>NUCLEOTIDE SEQUENCE [LARGE SCALE GENOMIC DNA]</scope>
    <source>
        <strain evidence="12 13">MAFF 302030</strain>
    </source>
</reference>
<keyword evidence="8 12" id="KW-0067">ATP-binding</keyword>
<evidence type="ECO:0000256" key="8">
    <source>
        <dbReference type="ARBA" id="ARBA00022840"/>
    </source>
</evidence>